<dbReference type="Proteomes" id="UP000571701">
    <property type="component" value="Unassembled WGS sequence"/>
</dbReference>
<comment type="caution">
    <text evidence="2">The sequence shown here is derived from an EMBL/GenBank/DDBJ whole genome shotgun (WGS) entry which is preliminary data.</text>
</comment>
<comment type="function">
    <text evidence="1">Part of the beta sliding clamp loading complex, which hydrolyzes ATP to load the beta clamp onto primed DNA to form the DNA replication pre-initiation complex. DNA polymerase III is a complex, multichain enzyme responsible for most of the replicative synthesis in bacteria. This DNA polymerase also exhibits 3' to 5' exonuclease activity.</text>
</comment>
<dbReference type="RefSeq" id="WP_182109977.1">
    <property type="nucleotide sequence ID" value="NZ_JACFYF010000012.1"/>
</dbReference>
<keyword evidence="1" id="KW-0548">Nucleotidyltransferase</keyword>
<accession>A0A7W2FTE5</accession>
<keyword evidence="1" id="KW-0808">Transferase</keyword>
<dbReference type="GO" id="GO:0008408">
    <property type="term" value="F:3'-5' exonuclease activity"/>
    <property type="evidence" value="ECO:0007669"/>
    <property type="project" value="InterPro"/>
</dbReference>
<dbReference type="InterPro" id="IPR004615">
    <property type="entry name" value="DNA_pol_III_psi"/>
</dbReference>
<keyword evidence="1" id="KW-0239">DNA-directed DNA polymerase</keyword>
<evidence type="ECO:0000313" key="2">
    <source>
        <dbReference type="EMBL" id="MBA5763916.1"/>
    </source>
</evidence>
<evidence type="ECO:0000256" key="1">
    <source>
        <dbReference type="PIRNR" id="PIRNR029225"/>
    </source>
</evidence>
<dbReference type="Pfam" id="PF03603">
    <property type="entry name" value="DNA_III_psi"/>
    <property type="match status" value="1"/>
</dbReference>
<dbReference type="SUPFAM" id="SSF102220">
    <property type="entry name" value="DNA polymerase III psi subunit"/>
    <property type="match status" value="1"/>
</dbReference>
<protein>
    <recommendedName>
        <fullName evidence="1">DNA polymerase III subunit psi</fullName>
    </recommendedName>
</protein>
<dbReference type="AlphaFoldDB" id="A0A7W2FTE5"/>
<proteinExistence type="predicted"/>
<dbReference type="Gene3D" id="3.40.50.10220">
    <property type="entry name" value="DNA polymerase III, psi subunit"/>
    <property type="match status" value="1"/>
</dbReference>
<keyword evidence="3" id="KW-1185">Reference proteome</keyword>
<evidence type="ECO:0000313" key="3">
    <source>
        <dbReference type="Proteomes" id="UP000571701"/>
    </source>
</evidence>
<sequence length="133" mass="14914">MQTNSTAYLSEMGIDTYQLMHPQRLSGCQVAAINLPSDCKMLLVSPTLPEGSQAEFLERVLKSMQLTLAQIRHVFPQQVDQVQPQSVEWLWFAGCPSSDTLQGKVLSSPLLSDIDGNNQQRKALWQQICTYSE</sequence>
<dbReference type="GO" id="GO:0003887">
    <property type="term" value="F:DNA-directed DNA polymerase activity"/>
    <property type="evidence" value="ECO:0007669"/>
    <property type="project" value="UniProtKB-KW"/>
</dbReference>
<dbReference type="EMBL" id="JACFYF010000012">
    <property type="protein sequence ID" value="MBA5763916.1"/>
    <property type="molecule type" value="Genomic_DNA"/>
</dbReference>
<reference evidence="2 3" key="1">
    <citation type="submission" date="2020-07" db="EMBL/GenBank/DDBJ databases">
        <title>Vibrio marinisediminis sp. nov., isolated from marine sediment.</title>
        <authorList>
            <person name="Ji X."/>
        </authorList>
    </citation>
    <scope>NUCLEOTIDE SEQUENCE [LARGE SCALE GENOMIC DNA]</scope>
    <source>
        <strain evidence="2 3">404</strain>
    </source>
</reference>
<gene>
    <name evidence="2" type="ORF">H2O73_16250</name>
</gene>
<name>A0A7W2FTE5_9VIBR</name>
<dbReference type="GO" id="GO:0006260">
    <property type="term" value="P:DNA replication"/>
    <property type="evidence" value="ECO:0007669"/>
    <property type="project" value="UniProtKB-KW"/>
</dbReference>
<organism evidence="2 3">
    <name type="scientific">Vibrio marinisediminis</name>
    <dbReference type="NCBI Taxonomy" id="2758441"/>
    <lineage>
        <taxon>Bacteria</taxon>
        <taxon>Pseudomonadati</taxon>
        <taxon>Pseudomonadota</taxon>
        <taxon>Gammaproteobacteria</taxon>
        <taxon>Vibrionales</taxon>
        <taxon>Vibrionaceae</taxon>
        <taxon>Vibrio</taxon>
    </lineage>
</organism>
<dbReference type="InterPro" id="IPR036654">
    <property type="entry name" value="DNA_pol_III_psi_sf"/>
</dbReference>
<keyword evidence="1" id="KW-0235">DNA replication</keyword>
<dbReference type="PIRSF" id="PIRSF029225">
    <property type="entry name" value="DNA_pol_III_psi"/>
    <property type="match status" value="1"/>
</dbReference>